<comment type="caution">
    <text evidence="2">The sequence shown here is derived from an EMBL/GenBank/DDBJ whole genome shotgun (WGS) entry which is preliminary data.</text>
</comment>
<name>A0ABN1H8R3_9ACTN</name>
<dbReference type="InterPro" id="IPR036637">
    <property type="entry name" value="Phosphohistidine_dom_sf"/>
</dbReference>
<evidence type="ECO:0000313" key="2">
    <source>
        <dbReference type="EMBL" id="GAA0633415.1"/>
    </source>
</evidence>
<dbReference type="Proteomes" id="UP001500957">
    <property type="component" value="Unassembled WGS sequence"/>
</dbReference>
<gene>
    <name evidence="2" type="ORF">GCM10009547_41710</name>
</gene>
<organism evidence="2 3">
    <name type="scientific">Sporichthya brevicatena</name>
    <dbReference type="NCBI Taxonomy" id="171442"/>
    <lineage>
        <taxon>Bacteria</taxon>
        <taxon>Bacillati</taxon>
        <taxon>Actinomycetota</taxon>
        <taxon>Actinomycetes</taxon>
        <taxon>Sporichthyales</taxon>
        <taxon>Sporichthyaceae</taxon>
        <taxon>Sporichthya</taxon>
    </lineage>
</organism>
<dbReference type="Pfam" id="PF00391">
    <property type="entry name" value="PEP-utilizers"/>
    <property type="match status" value="1"/>
</dbReference>
<feature type="domain" description="PEP-utilising enzyme mobile" evidence="1">
    <location>
        <begin position="418"/>
        <end position="489"/>
    </location>
</feature>
<dbReference type="Gene3D" id="3.50.30.10">
    <property type="entry name" value="Phosphohistidine domain"/>
    <property type="match status" value="1"/>
</dbReference>
<evidence type="ECO:0000313" key="3">
    <source>
        <dbReference type="Proteomes" id="UP001500957"/>
    </source>
</evidence>
<keyword evidence="3" id="KW-1185">Reference proteome</keyword>
<protein>
    <recommendedName>
        <fullName evidence="1">PEP-utilising enzyme mobile domain-containing protein</fullName>
    </recommendedName>
</protein>
<dbReference type="InterPro" id="IPR051549">
    <property type="entry name" value="PEP_Utilizing_Enz"/>
</dbReference>
<evidence type="ECO:0000259" key="1">
    <source>
        <dbReference type="Pfam" id="PF00391"/>
    </source>
</evidence>
<dbReference type="PANTHER" id="PTHR43615:SF1">
    <property type="entry name" value="PPDK_N DOMAIN-CONTAINING PROTEIN"/>
    <property type="match status" value="1"/>
</dbReference>
<sequence length="498" mass="54143">MQTPLGWSIWGPAGEEGLRRAFHTLGALNRDETAVPTASEDRLFSAFYGRIALQLDILCAWADRIPGTSGDAMARQIFTFVPPDYVSRPQRRYYPRVAVRAGVPWVRGPKAIRASRTRMQGVWSDAVARVDGLDEAGARALLITGADEFRQVIYHHTVLTLGAVQPVYDLLAKICAGTDLTPQDLAGGHGGHEETAMVRDLWACSRGRLPVERFVADYGYHGPREGDISITTWRENPTPVHKLVEAYAAQPESENPEAVEAAQQRRRHELEAKLLAATSAARKPLARTALKLAGTYLPLRGVGKVAFLQGVDVTRMAARRLGELAVADGRLLDREDIFFFTLDELRTGWPAHAMELVAERRAAYEKYRTLDLPEFWVGEPEPAPAPEATAGTITGIGASPGVVEGRALVLEDPAGADIEDGDILIARHTDPAWASLMFLSGGLVSDIGGLMSHTAVVARELGIPCVVNTRTAMHTLRTGDRIRVDGNAGTVELLGRTS</sequence>
<dbReference type="PANTHER" id="PTHR43615">
    <property type="entry name" value="PHOSPHOENOLPYRUVATE SYNTHASE-RELATED"/>
    <property type="match status" value="1"/>
</dbReference>
<dbReference type="EMBL" id="BAAAHE010000044">
    <property type="protein sequence ID" value="GAA0633415.1"/>
    <property type="molecule type" value="Genomic_DNA"/>
</dbReference>
<reference evidence="2 3" key="1">
    <citation type="journal article" date="2019" name="Int. J. Syst. Evol. Microbiol.">
        <title>The Global Catalogue of Microorganisms (GCM) 10K type strain sequencing project: providing services to taxonomists for standard genome sequencing and annotation.</title>
        <authorList>
            <consortium name="The Broad Institute Genomics Platform"/>
            <consortium name="The Broad Institute Genome Sequencing Center for Infectious Disease"/>
            <person name="Wu L."/>
            <person name="Ma J."/>
        </authorList>
    </citation>
    <scope>NUCLEOTIDE SEQUENCE [LARGE SCALE GENOMIC DNA]</scope>
    <source>
        <strain evidence="2 3">JCM 10671</strain>
    </source>
</reference>
<accession>A0ABN1H8R3</accession>
<dbReference type="SUPFAM" id="SSF52009">
    <property type="entry name" value="Phosphohistidine domain"/>
    <property type="match status" value="1"/>
</dbReference>
<proteinExistence type="predicted"/>
<dbReference type="InterPro" id="IPR008279">
    <property type="entry name" value="PEP-util_enz_mobile_dom"/>
</dbReference>